<dbReference type="Pfam" id="PF04231">
    <property type="entry name" value="Endonuclease_1"/>
    <property type="match status" value="1"/>
</dbReference>
<name>A0ABV1Z7L0_9HYPH</name>
<keyword evidence="5" id="KW-1185">Reference proteome</keyword>
<accession>A0ABV1Z7L0</accession>
<dbReference type="GO" id="GO:0004519">
    <property type="term" value="F:endonuclease activity"/>
    <property type="evidence" value="ECO:0007669"/>
    <property type="project" value="UniProtKB-KW"/>
</dbReference>
<keyword evidence="2" id="KW-0540">Nuclease</keyword>
<comment type="caution">
    <text evidence="4">The sequence shown here is derived from an EMBL/GenBank/DDBJ whole genome shotgun (WGS) entry which is preliminary data.</text>
</comment>
<sequence>MRGDLHHLFSWETRCNSFRSNFPLVQHTLERTMQDCGRVEEETFEPKGGKGAVARATLYFMLRYPGIIGRRYDGGRFKTLLAWHTTEAPDEWELHRNAAISEMQGNRNPLIDFPDWATALVLTG</sequence>
<gene>
    <name evidence="4" type="ORF">NKI36_28700</name>
</gene>
<organism evidence="4 5">
    <name type="scientific">Mesorhizobium caraganae</name>
    <dbReference type="NCBI Taxonomy" id="483206"/>
    <lineage>
        <taxon>Bacteria</taxon>
        <taxon>Pseudomonadati</taxon>
        <taxon>Pseudomonadota</taxon>
        <taxon>Alphaproteobacteria</taxon>
        <taxon>Hyphomicrobiales</taxon>
        <taxon>Phyllobacteriaceae</taxon>
        <taxon>Mesorhizobium</taxon>
    </lineage>
</organism>
<dbReference type="EMBL" id="JAMYQB010000032">
    <property type="protein sequence ID" value="MER9407993.1"/>
    <property type="molecule type" value="Genomic_DNA"/>
</dbReference>
<evidence type="ECO:0000256" key="3">
    <source>
        <dbReference type="ARBA" id="ARBA00022801"/>
    </source>
</evidence>
<comment type="similarity">
    <text evidence="1">Belongs to the EndA/NucM nuclease family.</text>
</comment>
<dbReference type="PANTHER" id="PTHR33607">
    <property type="entry name" value="ENDONUCLEASE-1"/>
    <property type="match status" value="1"/>
</dbReference>
<keyword evidence="3" id="KW-0378">Hydrolase</keyword>
<dbReference type="InterPro" id="IPR044925">
    <property type="entry name" value="His-Me_finger_sf"/>
</dbReference>
<dbReference type="SUPFAM" id="SSF54060">
    <property type="entry name" value="His-Me finger endonucleases"/>
    <property type="match status" value="1"/>
</dbReference>
<dbReference type="Proteomes" id="UP001433071">
    <property type="component" value="Unassembled WGS sequence"/>
</dbReference>
<dbReference type="InterPro" id="IPR007346">
    <property type="entry name" value="Endonuclease-I"/>
</dbReference>
<evidence type="ECO:0000313" key="4">
    <source>
        <dbReference type="EMBL" id="MER9407993.1"/>
    </source>
</evidence>
<reference evidence="4 5" key="1">
    <citation type="journal article" date="2024" name="Proc. Natl. Acad. Sci. U.S.A.">
        <title>The evolutionary genomics of adaptation to stress in wild rhizobium bacteria.</title>
        <authorList>
            <person name="Kehlet-Delgado H."/>
            <person name="Montoya A.P."/>
            <person name="Jensen K.T."/>
            <person name="Wendlandt C.E."/>
            <person name="Dexheimer C."/>
            <person name="Roberts M."/>
            <person name="Torres Martinez L."/>
            <person name="Friesen M.L."/>
            <person name="Griffitts J.S."/>
            <person name="Porter S.S."/>
        </authorList>
    </citation>
    <scope>NUCLEOTIDE SEQUENCE [LARGE SCALE GENOMIC DNA]</scope>
    <source>
        <strain evidence="4 5">M0641</strain>
    </source>
</reference>
<keyword evidence="4" id="KW-0255">Endonuclease</keyword>
<proteinExistence type="inferred from homology"/>
<protein>
    <submittedName>
        <fullName evidence="4">Endonuclease</fullName>
    </submittedName>
</protein>
<evidence type="ECO:0000256" key="2">
    <source>
        <dbReference type="ARBA" id="ARBA00022722"/>
    </source>
</evidence>
<dbReference type="PANTHER" id="PTHR33607:SF2">
    <property type="entry name" value="ENDONUCLEASE-1"/>
    <property type="match status" value="1"/>
</dbReference>
<evidence type="ECO:0000313" key="5">
    <source>
        <dbReference type="Proteomes" id="UP001433071"/>
    </source>
</evidence>
<evidence type="ECO:0000256" key="1">
    <source>
        <dbReference type="ARBA" id="ARBA00006429"/>
    </source>
</evidence>